<comment type="subcellular location">
    <subcellularLocation>
        <location evidence="1">Cytoplasm</location>
    </subcellularLocation>
</comment>
<reference evidence="9" key="1">
    <citation type="journal article" date="2015" name="MBio">
        <title>Genome-Resolved Metagenomic Analysis Reveals Roles for Candidate Phyla and Other Microbial Community Members in Biogeochemical Transformations in Oil Reservoirs.</title>
        <authorList>
            <person name="Hu P."/>
            <person name="Tom L."/>
            <person name="Singh A."/>
            <person name="Thomas B.C."/>
            <person name="Baker B.J."/>
            <person name="Piceno Y.M."/>
            <person name="Andersen G.L."/>
            <person name="Banfield J.F."/>
        </authorList>
    </citation>
    <scope>NUCLEOTIDE SEQUENCE [LARGE SCALE GENOMIC DNA]</scope>
</reference>
<dbReference type="PROSITE" id="PS00372">
    <property type="entry name" value="PTS_EIIA_TYPE_2_HIS"/>
    <property type="match status" value="1"/>
</dbReference>
<keyword evidence="4" id="KW-0762">Sugar transport</keyword>
<evidence type="ECO:0000256" key="6">
    <source>
        <dbReference type="ARBA" id="ARBA00022683"/>
    </source>
</evidence>
<dbReference type="GO" id="GO:0009401">
    <property type="term" value="P:phosphoenolpyruvate-dependent sugar phosphotransferase system"/>
    <property type="evidence" value="ECO:0007669"/>
    <property type="project" value="UniProtKB-KW"/>
</dbReference>
<sequence length="153" mass="17514">MEFIYKLLNENLIKTDLNAKTKDDVLIELAQVLVDNNLVEDKNLLVEKLKEREAIETTGIGHNIAIPHARTETVSGLALAFGISRDGIDFKSFDSKPVHIFFLIVSNEENKNKYIQLLARISRICRKESFREKILKAETAKDVLKIFQQEETV</sequence>
<evidence type="ECO:0000259" key="7">
    <source>
        <dbReference type="PROSITE" id="PS51094"/>
    </source>
</evidence>
<dbReference type="PANTHER" id="PTHR47738:SF2">
    <property type="entry name" value="PTS SYSTEM FRUCTOSE-LIKE EIIA COMPONENT"/>
    <property type="match status" value="1"/>
</dbReference>
<dbReference type="InterPro" id="IPR051541">
    <property type="entry name" value="PTS_SugarTrans_NitroReg"/>
</dbReference>
<name>A0A101I1N3_UNCT6</name>
<dbReference type="InterPro" id="IPR004715">
    <property type="entry name" value="PTS_IIA_fruc"/>
</dbReference>
<evidence type="ECO:0000256" key="4">
    <source>
        <dbReference type="ARBA" id="ARBA00022597"/>
    </source>
</evidence>
<dbReference type="EMBL" id="LGGX01000005">
    <property type="protein sequence ID" value="KUK87362.1"/>
    <property type="molecule type" value="Genomic_DNA"/>
</dbReference>
<accession>A0A101I1N3</accession>
<dbReference type="PANTHER" id="PTHR47738">
    <property type="entry name" value="PTS SYSTEM FRUCTOSE-LIKE EIIA COMPONENT-RELATED"/>
    <property type="match status" value="1"/>
</dbReference>
<keyword evidence="5" id="KW-0808">Transferase</keyword>
<dbReference type="InterPro" id="IPR002178">
    <property type="entry name" value="PTS_EIIA_type-2_dom"/>
</dbReference>
<comment type="caution">
    <text evidence="8">The sequence shown here is derived from an EMBL/GenBank/DDBJ whole genome shotgun (WGS) entry which is preliminary data.</text>
</comment>
<keyword evidence="3" id="KW-0597">Phosphoprotein</keyword>
<evidence type="ECO:0000256" key="2">
    <source>
        <dbReference type="ARBA" id="ARBA00022448"/>
    </source>
</evidence>
<dbReference type="Pfam" id="PF00359">
    <property type="entry name" value="PTS_EIIA_2"/>
    <property type="match status" value="1"/>
</dbReference>
<gene>
    <name evidence="8" type="ORF">XE03_0760</name>
</gene>
<keyword evidence="6" id="KW-0598">Phosphotransferase system</keyword>
<dbReference type="GO" id="GO:0008982">
    <property type="term" value="F:protein-N(PI)-phosphohistidine-sugar phosphotransferase activity"/>
    <property type="evidence" value="ECO:0007669"/>
    <property type="project" value="InterPro"/>
</dbReference>
<dbReference type="GO" id="GO:0005737">
    <property type="term" value="C:cytoplasm"/>
    <property type="evidence" value="ECO:0007669"/>
    <property type="project" value="UniProtKB-SubCell"/>
</dbReference>
<evidence type="ECO:0000313" key="9">
    <source>
        <dbReference type="Proteomes" id="UP000053467"/>
    </source>
</evidence>
<dbReference type="InterPro" id="IPR016152">
    <property type="entry name" value="PTrfase/Anion_transptr"/>
</dbReference>
<dbReference type="NCBIfam" id="TIGR00848">
    <property type="entry name" value="fruA"/>
    <property type="match status" value="1"/>
</dbReference>
<dbReference type="PROSITE" id="PS51094">
    <property type="entry name" value="PTS_EIIA_TYPE_2"/>
    <property type="match status" value="1"/>
</dbReference>
<keyword evidence="2" id="KW-0813">Transport</keyword>
<proteinExistence type="predicted"/>
<evidence type="ECO:0000256" key="3">
    <source>
        <dbReference type="ARBA" id="ARBA00022553"/>
    </source>
</evidence>
<protein>
    <submittedName>
        <fullName evidence="8">PTS system, fructose-specific IIABC component</fullName>
    </submittedName>
</protein>
<dbReference type="AlphaFoldDB" id="A0A101I1N3"/>
<dbReference type="GO" id="GO:0016020">
    <property type="term" value="C:membrane"/>
    <property type="evidence" value="ECO:0007669"/>
    <property type="project" value="InterPro"/>
</dbReference>
<dbReference type="Gene3D" id="3.40.930.10">
    <property type="entry name" value="Mannitol-specific EII, Chain A"/>
    <property type="match status" value="1"/>
</dbReference>
<dbReference type="FunFam" id="3.40.930.10:FF:000009">
    <property type="entry name" value="PTS system, fructose specific IIABC component"/>
    <property type="match status" value="1"/>
</dbReference>
<organism evidence="8 9">
    <name type="scientific">candidate division TA06 bacterium 34_109</name>
    <dbReference type="NCBI Taxonomy" id="1635277"/>
    <lineage>
        <taxon>Bacteria</taxon>
        <taxon>Bacteria division TA06</taxon>
    </lineage>
</organism>
<evidence type="ECO:0000256" key="5">
    <source>
        <dbReference type="ARBA" id="ARBA00022679"/>
    </source>
</evidence>
<feature type="domain" description="PTS EIIA type-2" evidence="7">
    <location>
        <begin position="6"/>
        <end position="150"/>
    </location>
</feature>
<dbReference type="SUPFAM" id="SSF55804">
    <property type="entry name" value="Phoshotransferase/anion transport protein"/>
    <property type="match status" value="1"/>
</dbReference>
<dbReference type="CDD" id="cd00211">
    <property type="entry name" value="PTS_IIA_fru"/>
    <property type="match status" value="1"/>
</dbReference>
<evidence type="ECO:0000313" key="8">
    <source>
        <dbReference type="EMBL" id="KUK87362.1"/>
    </source>
</evidence>
<evidence type="ECO:0000256" key="1">
    <source>
        <dbReference type="ARBA" id="ARBA00004496"/>
    </source>
</evidence>
<dbReference type="Proteomes" id="UP000053467">
    <property type="component" value="Unassembled WGS sequence"/>
</dbReference>